<dbReference type="VEuPathDB" id="VectorBase:HLOH_063581"/>
<dbReference type="AlphaFoldDB" id="A0A9J6GN46"/>
<sequence length="475" mass="51991">MSLRAGYRKRVIDRLLLNMRLKRDTDVDLYAAIEMLQAAWMSVTATTIANCFRHASFAAAPNASNQPLDEPAVPDGFTASEEVSASWGALRDAGVVPGSESFCDYVSVDSEVVATEQLTDDDVVRAVNEPDETSDDESAAELEASWCRQAVIGMQEALARAHEAHALEVRRLLLELELLRMRLHQPQASPPPSVDALPVGAPFDVPVFVRRWWLRQRIAAPNARTPIVLKATGQTTWAMGVWWTGAMACRGGEGRELGGKHCHPFSLLSQAPVEPGVGAKQEVPQGEVSPPAAGDPARSQGLWECRALRPPLSPAAPSWEPEELHELALRPREDAMLDIPGDHRQDWGRELHRFTEPSGGVLQLRATGPGSERSLDGDKVQAKMARVVAMVREQLPTCPEAVPRSVWTEVCSTHAGDHRQDWGRELHRFTEPSGGVLQLRATGPGSERSLDGDKVQAKMARVVAMVREQLPTCPE</sequence>
<keyword evidence="3" id="KW-1185">Reference proteome</keyword>
<dbReference type="Proteomes" id="UP000821853">
    <property type="component" value="Unassembled WGS sequence"/>
</dbReference>
<organism evidence="2 3">
    <name type="scientific">Haemaphysalis longicornis</name>
    <name type="common">Bush tick</name>
    <dbReference type="NCBI Taxonomy" id="44386"/>
    <lineage>
        <taxon>Eukaryota</taxon>
        <taxon>Metazoa</taxon>
        <taxon>Ecdysozoa</taxon>
        <taxon>Arthropoda</taxon>
        <taxon>Chelicerata</taxon>
        <taxon>Arachnida</taxon>
        <taxon>Acari</taxon>
        <taxon>Parasitiformes</taxon>
        <taxon>Ixodida</taxon>
        <taxon>Ixodoidea</taxon>
        <taxon>Ixodidae</taxon>
        <taxon>Haemaphysalinae</taxon>
        <taxon>Haemaphysalis</taxon>
    </lineage>
</organism>
<gene>
    <name evidence="2" type="ORF">HPB48_015011</name>
</gene>
<evidence type="ECO:0000313" key="2">
    <source>
        <dbReference type="EMBL" id="KAH9376289.1"/>
    </source>
</evidence>
<dbReference type="EMBL" id="JABSTR010000008">
    <property type="protein sequence ID" value="KAH9376289.1"/>
    <property type="molecule type" value="Genomic_DNA"/>
</dbReference>
<evidence type="ECO:0000256" key="1">
    <source>
        <dbReference type="SAM" id="MobiDB-lite"/>
    </source>
</evidence>
<protein>
    <submittedName>
        <fullName evidence="2">Uncharacterized protein</fullName>
    </submittedName>
</protein>
<name>A0A9J6GN46_HAELO</name>
<accession>A0A9J6GN46</accession>
<reference evidence="2 3" key="1">
    <citation type="journal article" date="2020" name="Cell">
        <title>Large-Scale Comparative Analyses of Tick Genomes Elucidate Their Genetic Diversity and Vector Capacities.</title>
        <authorList>
            <consortium name="Tick Genome and Microbiome Consortium (TIGMIC)"/>
            <person name="Jia N."/>
            <person name="Wang J."/>
            <person name="Shi W."/>
            <person name="Du L."/>
            <person name="Sun Y."/>
            <person name="Zhan W."/>
            <person name="Jiang J.F."/>
            <person name="Wang Q."/>
            <person name="Zhang B."/>
            <person name="Ji P."/>
            <person name="Bell-Sakyi L."/>
            <person name="Cui X.M."/>
            <person name="Yuan T.T."/>
            <person name="Jiang B.G."/>
            <person name="Yang W.F."/>
            <person name="Lam T.T."/>
            <person name="Chang Q.C."/>
            <person name="Ding S.J."/>
            <person name="Wang X.J."/>
            <person name="Zhu J.G."/>
            <person name="Ruan X.D."/>
            <person name="Zhao L."/>
            <person name="Wei J.T."/>
            <person name="Ye R.Z."/>
            <person name="Que T.C."/>
            <person name="Du C.H."/>
            <person name="Zhou Y.H."/>
            <person name="Cheng J.X."/>
            <person name="Dai P.F."/>
            <person name="Guo W.B."/>
            <person name="Han X.H."/>
            <person name="Huang E.J."/>
            <person name="Li L.F."/>
            <person name="Wei W."/>
            <person name="Gao Y.C."/>
            <person name="Liu J.Z."/>
            <person name="Shao H.Z."/>
            <person name="Wang X."/>
            <person name="Wang C.C."/>
            <person name="Yang T.C."/>
            <person name="Huo Q.B."/>
            <person name="Li W."/>
            <person name="Chen H.Y."/>
            <person name="Chen S.E."/>
            <person name="Zhou L.G."/>
            <person name="Ni X.B."/>
            <person name="Tian J.H."/>
            <person name="Sheng Y."/>
            <person name="Liu T."/>
            <person name="Pan Y.S."/>
            <person name="Xia L.Y."/>
            <person name="Li J."/>
            <person name="Zhao F."/>
            <person name="Cao W.C."/>
        </authorList>
    </citation>
    <scope>NUCLEOTIDE SEQUENCE [LARGE SCALE GENOMIC DNA]</scope>
    <source>
        <strain evidence="2">HaeL-2018</strain>
    </source>
</reference>
<comment type="caution">
    <text evidence="2">The sequence shown here is derived from an EMBL/GenBank/DDBJ whole genome shotgun (WGS) entry which is preliminary data.</text>
</comment>
<evidence type="ECO:0000313" key="3">
    <source>
        <dbReference type="Proteomes" id="UP000821853"/>
    </source>
</evidence>
<proteinExistence type="predicted"/>
<feature type="region of interest" description="Disordered" evidence="1">
    <location>
        <begin position="276"/>
        <end position="298"/>
    </location>
</feature>